<accession>A0ACC1TAN5</accession>
<organism evidence="1 2">
    <name type="scientific">Phlebia brevispora</name>
    <dbReference type="NCBI Taxonomy" id="194682"/>
    <lineage>
        <taxon>Eukaryota</taxon>
        <taxon>Fungi</taxon>
        <taxon>Dikarya</taxon>
        <taxon>Basidiomycota</taxon>
        <taxon>Agaricomycotina</taxon>
        <taxon>Agaricomycetes</taxon>
        <taxon>Polyporales</taxon>
        <taxon>Meruliaceae</taxon>
        <taxon>Phlebia</taxon>
    </lineage>
</organism>
<evidence type="ECO:0000313" key="2">
    <source>
        <dbReference type="Proteomes" id="UP001148662"/>
    </source>
</evidence>
<name>A0ACC1TAN5_9APHY</name>
<gene>
    <name evidence="1" type="ORF">NM688_g1801</name>
</gene>
<dbReference type="EMBL" id="JANHOG010000206">
    <property type="protein sequence ID" value="KAJ3556840.1"/>
    <property type="molecule type" value="Genomic_DNA"/>
</dbReference>
<evidence type="ECO:0000313" key="1">
    <source>
        <dbReference type="EMBL" id="KAJ3556840.1"/>
    </source>
</evidence>
<protein>
    <submittedName>
        <fullName evidence="1">Uncharacterized protein</fullName>
    </submittedName>
</protein>
<reference evidence="1" key="1">
    <citation type="submission" date="2022-07" db="EMBL/GenBank/DDBJ databases">
        <title>Genome Sequence of Phlebia brevispora.</title>
        <authorList>
            <person name="Buettner E."/>
        </authorList>
    </citation>
    <scope>NUCLEOTIDE SEQUENCE</scope>
    <source>
        <strain evidence="1">MPL23</strain>
    </source>
</reference>
<dbReference type="Proteomes" id="UP001148662">
    <property type="component" value="Unassembled WGS sequence"/>
</dbReference>
<proteinExistence type="predicted"/>
<keyword evidence="2" id="KW-1185">Reference proteome</keyword>
<sequence>MGAPAGFENTLLRGAWSKDDGGRRVGVGGADRTVCIWDVDSGKVLYKLPGHKGTVTAVDFHPKEPIILTGSKDATMLLGEIEPSVPL</sequence>
<comment type="caution">
    <text evidence="1">The sequence shown here is derived from an EMBL/GenBank/DDBJ whole genome shotgun (WGS) entry which is preliminary data.</text>
</comment>